<keyword evidence="3" id="KW-1185">Reference proteome</keyword>
<protein>
    <recommendedName>
        <fullName evidence="1">Alpha/beta-hydrolase catalytic domain-containing protein</fullName>
    </recommendedName>
</protein>
<dbReference type="Pfam" id="PF10081">
    <property type="entry name" value="Abhydrolase_9"/>
    <property type="match status" value="1"/>
</dbReference>
<proteinExistence type="predicted"/>
<dbReference type="InterPro" id="IPR027787">
    <property type="entry name" value="Alpha/beta-hydrolase_catalytic"/>
</dbReference>
<comment type="caution">
    <text evidence="2">The sequence shown here is derived from an EMBL/GenBank/DDBJ whole genome shotgun (WGS) entry which is preliminary data.</text>
</comment>
<accession>A0A7C9R9S9</accession>
<dbReference type="Proteomes" id="UP000481252">
    <property type="component" value="Unassembled WGS sequence"/>
</dbReference>
<evidence type="ECO:0000313" key="3">
    <source>
        <dbReference type="Proteomes" id="UP000481252"/>
    </source>
</evidence>
<feature type="domain" description="Alpha/beta-hydrolase catalytic" evidence="1">
    <location>
        <begin position="18"/>
        <end position="213"/>
    </location>
</feature>
<dbReference type="AlphaFoldDB" id="A0A7C9R9S9"/>
<dbReference type="EMBL" id="JAAKZG010000010">
    <property type="protein sequence ID" value="NGN43622.1"/>
    <property type="molecule type" value="Genomic_DNA"/>
</dbReference>
<organism evidence="2 3">
    <name type="scientific">Mesorhizobium zhangyense</name>
    <dbReference type="NCBI Taxonomy" id="1776730"/>
    <lineage>
        <taxon>Bacteria</taxon>
        <taxon>Pseudomonadati</taxon>
        <taxon>Pseudomonadota</taxon>
        <taxon>Alphaproteobacteria</taxon>
        <taxon>Hyphomicrobiales</taxon>
        <taxon>Phyllobacteriaceae</taxon>
        <taxon>Mesorhizobium</taxon>
    </lineage>
</organism>
<gene>
    <name evidence="2" type="ORF">G6N74_21375</name>
</gene>
<reference evidence="2 3" key="1">
    <citation type="submission" date="2020-02" db="EMBL/GenBank/DDBJ databases">
        <title>Genome sequence of the type strain CGMCC 1.15528 of Mesorhizobium zhangyense.</title>
        <authorList>
            <person name="Gao J."/>
            <person name="Sun J."/>
        </authorList>
    </citation>
    <scope>NUCLEOTIDE SEQUENCE [LARGE SCALE GENOMIC DNA]</scope>
    <source>
        <strain evidence="2 3">CGMCC 1.15528</strain>
    </source>
</reference>
<evidence type="ECO:0000259" key="1">
    <source>
        <dbReference type="Pfam" id="PF10081"/>
    </source>
</evidence>
<evidence type="ECO:0000313" key="2">
    <source>
        <dbReference type="EMBL" id="NGN43622.1"/>
    </source>
</evidence>
<sequence>MARAFLPIGCGPILSCRREVYAYWSSLPRDSRPKLYLHGPSLGAMNSELSASLYDIIANPFQGALWSGPPFPSRTWRSVTDDRNAGSPQRLPRFRDASIFRFTNQNNVLEIPAASWGPIRIVYLQYASDPITFFGAATLYREPDWMKGPRGPDVSEQVRWYPLITMLQLTVDMAIATTSPIGYGHVFAPQHYIDAWLAVTEPPNITAEDVARLKTFFFNRGATPAISG</sequence>
<name>A0A7C9R9S9_9HYPH</name>